<evidence type="ECO:0000259" key="5">
    <source>
        <dbReference type="PROSITE" id="PS50931"/>
    </source>
</evidence>
<keyword evidence="4" id="KW-0804">Transcription</keyword>
<sequence>MLRMHRLRIRHQRETAQCLVSWLAHPFRLSYLLPMDLRHLRYFVAVASHGSFNRAAEILHLTQPPLSRQVKDLEDELGVTLLVRGSNSVKLTEAGELFYEEAREVLARADDAVRRVRGETGKEILRVGYSSSITTGIIATVLAKFQAAAPRVRIELSDLSSREINEMAGEGRLDLVITPRISVAKGIPGFQWTELHRWQPVLVLTARHPLAKLKRIPVARLDGLPLIGLAKDNSPEYVTSARELLKPFGITPRFVSLVNDSFSTLFVELEAQNAAAILVEGIVGILPQTLVVMPFTPKLASFPVVIGLPVLRPKPHAEMFARLMIEEARSQ</sequence>
<dbReference type="SUPFAM" id="SSF53850">
    <property type="entry name" value="Periplasmic binding protein-like II"/>
    <property type="match status" value="1"/>
</dbReference>
<keyword evidence="2" id="KW-0805">Transcription regulation</keyword>
<evidence type="ECO:0000256" key="4">
    <source>
        <dbReference type="ARBA" id="ARBA00023163"/>
    </source>
</evidence>
<dbReference type="InterPro" id="IPR036388">
    <property type="entry name" value="WH-like_DNA-bd_sf"/>
</dbReference>
<dbReference type="GO" id="GO:0003677">
    <property type="term" value="F:DNA binding"/>
    <property type="evidence" value="ECO:0007669"/>
    <property type="project" value="UniProtKB-KW"/>
</dbReference>
<dbReference type="GO" id="GO:0003700">
    <property type="term" value="F:DNA-binding transcription factor activity"/>
    <property type="evidence" value="ECO:0007669"/>
    <property type="project" value="InterPro"/>
</dbReference>
<feature type="domain" description="HTH lysR-type" evidence="5">
    <location>
        <begin position="35"/>
        <end position="92"/>
    </location>
</feature>
<dbReference type="AlphaFoldDB" id="A0A5R8KHY9"/>
<dbReference type="InterPro" id="IPR036390">
    <property type="entry name" value="WH_DNA-bd_sf"/>
</dbReference>
<dbReference type="Pfam" id="PF00126">
    <property type="entry name" value="HTH_1"/>
    <property type="match status" value="1"/>
</dbReference>
<dbReference type="Pfam" id="PF03466">
    <property type="entry name" value="LysR_substrate"/>
    <property type="match status" value="1"/>
</dbReference>
<name>A0A5R8KHY9_9BACT</name>
<protein>
    <submittedName>
        <fullName evidence="6">LysR family transcriptional regulator</fullName>
    </submittedName>
</protein>
<dbReference type="EMBL" id="VAUV01000004">
    <property type="protein sequence ID" value="TLD71595.1"/>
    <property type="molecule type" value="Genomic_DNA"/>
</dbReference>
<dbReference type="PANTHER" id="PTHR30346">
    <property type="entry name" value="TRANSCRIPTIONAL DUAL REGULATOR HCAR-RELATED"/>
    <property type="match status" value="1"/>
</dbReference>
<dbReference type="InterPro" id="IPR000847">
    <property type="entry name" value="LysR_HTH_N"/>
</dbReference>
<reference evidence="6 7" key="1">
    <citation type="submission" date="2019-05" db="EMBL/GenBank/DDBJ databases">
        <title>Verrucobacter flavum gen. nov., sp. nov. a new member of the family Verrucomicrobiaceae.</title>
        <authorList>
            <person name="Szuroczki S."/>
            <person name="Abbaszade G."/>
            <person name="Szabo A."/>
            <person name="Felfoldi T."/>
            <person name="Schumann P."/>
            <person name="Boka K."/>
            <person name="Keki Z."/>
            <person name="Toumi M."/>
            <person name="Toth E."/>
        </authorList>
    </citation>
    <scope>NUCLEOTIDE SEQUENCE [LARGE SCALE GENOMIC DNA]</scope>
    <source>
        <strain evidence="6 7">MG-N-17</strain>
    </source>
</reference>
<dbReference type="InterPro" id="IPR005119">
    <property type="entry name" value="LysR_subst-bd"/>
</dbReference>
<proteinExistence type="inferred from homology"/>
<dbReference type="GO" id="GO:0032993">
    <property type="term" value="C:protein-DNA complex"/>
    <property type="evidence" value="ECO:0007669"/>
    <property type="project" value="TreeGrafter"/>
</dbReference>
<evidence type="ECO:0000256" key="2">
    <source>
        <dbReference type="ARBA" id="ARBA00023015"/>
    </source>
</evidence>
<organism evidence="6 7">
    <name type="scientific">Phragmitibacter flavus</name>
    <dbReference type="NCBI Taxonomy" id="2576071"/>
    <lineage>
        <taxon>Bacteria</taxon>
        <taxon>Pseudomonadati</taxon>
        <taxon>Verrucomicrobiota</taxon>
        <taxon>Verrucomicrobiia</taxon>
        <taxon>Verrucomicrobiales</taxon>
        <taxon>Verrucomicrobiaceae</taxon>
        <taxon>Phragmitibacter</taxon>
    </lineage>
</organism>
<keyword evidence="7" id="KW-1185">Reference proteome</keyword>
<dbReference type="Gene3D" id="3.40.190.10">
    <property type="entry name" value="Periplasmic binding protein-like II"/>
    <property type="match status" value="2"/>
</dbReference>
<dbReference type="Proteomes" id="UP000306196">
    <property type="component" value="Unassembled WGS sequence"/>
</dbReference>
<dbReference type="OrthoDB" id="9785745at2"/>
<evidence type="ECO:0000256" key="1">
    <source>
        <dbReference type="ARBA" id="ARBA00009437"/>
    </source>
</evidence>
<comment type="similarity">
    <text evidence="1">Belongs to the LysR transcriptional regulatory family.</text>
</comment>
<evidence type="ECO:0000313" key="6">
    <source>
        <dbReference type="EMBL" id="TLD71595.1"/>
    </source>
</evidence>
<dbReference type="PRINTS" id="PR00039">
    <property type="entry name" value="HTHLYSR"/>
</dbReference>
<dbReference type="Gene3D" id="1.10.10.10">
    <property type="entry name" value="Winged helix-like DNA-binding domain superfamily/Winged helix DNA-binding domain"/>
    <property type="match status" value="1"/>
</dbReference>
<gene>
    <name evidence="6" type="ORF">FEM03_05485</name>
</gene>
<accession>A0A5R8KHY9</accession>
<evidence type="ECO:0000256" key="3">
    <source>
        <dbReference type="ARBA" id="ARBA00023125"/>
    </source>
</evidence>
<dbReference type="PROSITE" id="PS50931">
    <property type="entry name" value="HTH_LYSR"/>
    <property type="match status" value="1"/>
</dbReference>
<dbReference type="SUPFAM" id="SSF46785">
    <property type="entry name" value="Winged helix' DNA-binding domain"/>
    <property type="match status" value="1"/>
</dbReference>
<comment type="caution">
    <text evidence="6">The sequence shown here is derived from an EMBL/GenBank/DDBJ whole genome shotgun (WGS) entry which is preliminary data.</text>
</comment>
<dbReference type="FunFam" id="1.10.10.10:FF:000001">
    <property type="entry name" value="LysR family transcriptional regulator"/>
    <property type="match status" value="1"/>
</dbReference>
<dbReference type="PANTHER" id="PTHR30346:SF17">
    <property type="entry name" value="LYSR FAMILY TRANSCRIPTIONAL REGULATOR"/>
    <property type="match status" value="1"/>
</dbReference>
<keyword evidence="3" id="KW-0238">DNA-binding</keyword>
<evidence type="ECO:0000313" key="7">
    <source>
        <dbReference type="Proteomes" id="UP000306196"/>
    </source>
</evidence>